<keyword evidence="3" id="KW-1185">Reference proteome</keyword>
<organism evidence="2 3">
    <name type="scientific">Roseateles asaccharophilus</name>
    <dbReference type="NCBI Taxonomy" id="582607"/>
    <lineage>
        <taxon>Bacteria</taxon>
        <taxon>Pseudomonadati</taxon>
        <taxon>Pseudomonadota</taxon>
        <taxon>Betaproteobacteria</taxon>
        <taxon>Burkholderiales</taxon>
        <taxon>Sphaerotilaceae</taxon>
        <taxon>Roseateles</taxon>
    </lineage>
</organism>
<feature type="transmembrane region" description="Helical" evidence="1">
    <location>
        <begin position="90"/>
        <end position="108"/>
    </location>
</feature>
<feature type="transmembrane region" description="Helical" evidence="1">
    <location>
        <begin position="64"/>
        <end position="84"/>
    </location>
</feature>
<reference evidence="2 3" key="1">
    <citation type="submission" date="2019-03" db="EMBL/GenBank/DDBJ databases">
        <title>Genomic Encyclopedia of Type Strains, Phase IV (KMG-IV): sequencing the most valuable type-strain genomes for metagenomic binning, comparative biology and taxonomic classification.</title>
        <authorList>
            <person name="Goeker M."/>
        </authorList>
    </citation>
    <scope>NUCLEOTIDE SEQUENCE [LARGE SCALE GENOMIC DNA]</scope>
    <source>
        <strain evidence="2 3">DSM 25082</strain>
    </source>
</reference>
<sequence>MAFAHQVLCSLLGFALLCLAMDRHHEDAFGRAPSRRRQQGLRALAVLAGLASTWTLWGRADWGLAWAGWSAQLSLGALPVVAVATWRARWLPAASLCAAATAFLLSLGRWG</sequence>
<name>A0A4R6N9B6_9BURK</name>
<dbReference type="Proteomes" id="UP000295357">
    <property type="component" value="Unassembled WGS sequence"/>
</dbReference>
<keyword evidence="1" id="KW-0472">Membrane</keyword>
<dbReference type="EMBL" id="SNXE01000002">
    <property type="protein sequence ID" value="TDP11988.1"/>
    <property type="molecule type" value="Genomic_DNA"/>
</dbReference>
<feature type="transmembrane region" description="Helical" evidence="1">
    <location>
        <begin position="40"/>
        <end position="57"/>
    </location>
</feature>
<dbReference type="Pfam" id="PF11804">
    <property type="entry name" value="DUF3325"/>
    <property type="match status" value="1"/>
</dbReference>
<dbReference type="AlphaFoldDB" id="A0A4R6N9B6"/>
<dbReference type="RefSeq" id="WP_133602747.1">
    <property type="nucleotide sequence ID" value="NZ_JAUFPJ010000002.1"/>
</dbReference>
<accession>A0A4R6N9B6</accession>
<dbReference type="InterPro" id="IPR021762">
    <property type="entry name" value="DUF3325"/>
</dbReference>
<keyword evidence="1" id="KW-0812">Transmembrane</keyword>
<evidence type="ECO:0000313" key="3">
    <source>
        <dbReference type="Proteomes" id="UP000295357"/>
    </source>
</evidence>
<gene>
    <name evidence="2" type="ORF">DFR39_102376</name>
</gene>
<evidence type="ECO:0000313" key="2">
    <source>
        <dbReference type="EMBL" id="TDP11988.1"/>
    </source>
</evidence>
<proteinExistence type="predicted"/>
<keyword evidence="1" id="KW-1133">Transmembrane helix</keyword>
<evidence type="ECO:0000256" key="1">
    <source>
        <dbReference type="SAM" id="Phobius"/>
    </source>
</evidence>
<protein>
    <submittedName>
        <fullName evidence="2">Uncharacterized protein DUF3325</fullName>
    </submittedName>
</protein>
<comment type="caution">
    <text evidence="2">The sequence shown here is derived from an EMBL/GenBank/DDBJ whole genome shotgun (WGS) entry which is preliminary data.</text>
</comment>